<dbReference type="GO" id="GO:0009089">
    <property type="term" value="P:lysine biosynthetic process via diaminopimelate"/>
    <property type="evidence" value="ECO:0007669"/>
    <property type="project" value="UniProtKB-UniRule"/>
</dbReference>
<dbReference type="GO" id="GO:0005829">
    <property type="term" value="C:cytosol"/>
    <property type="evidence" value="ECO:0007669"/>
    <property type="project" value="TreeGrafter"/>
</dbReference>
<dbReference type="InterPro" id="IPR022663">
    <property type="entry name" value="DapB_C"/>
</dbReference>
<feature type="binding site" evidence="9">
    <location>
        <begin position="8"/>
        <end position="13"/>
    </location>
    <ligand>
        <name>NAD(+)</name>
        <dbReference type="ChEBI" id="CHEBI:57540"/>
    </ligand>
</feature>
<dbReference type="Pfam" id="PF01113">
    <property type="entry name" value="DapB_N"/>
    <property type="match status" value="1"/>
</dbReference>
<dbReference type="GO" id="GO:0019877">
    <property type="term" value="P:diaminopimelate biosynthetic process"/>
    <property type="evidence" value="ECO:0007669"/>
    <property type="project" value="UniProtKB-UniRule"/>
</dbReference>
<feature type="binding site" evidence="9">
    <location>
        <position position="37"/>
    </location>
    <ligand>
        <name>NAD(+)</name>
        <dbReference type="ChEBI" id="CHEBI:57540"/>
    </ligand>
</feature>
<evidence type="ECO:0000256" key="4">
    <source>
        <dbReference type="ARBA" id="ARBA00022857"/>
    </source>
</evidence>
<dbReference type="AlphaFoldDB" id="A0A9D1H5E9"/>
<keyword evidence="4 9" id="KW-0521">NADP</keyword>
<evidence type="ECO:0000313" key="14">
    <source>
        <dbReference type="Proteomes" id="UP000824165"/>
    </source>
</evidence>
<organism evidence="13 14">
    <name type="scientific">Candidatus Ornithomonoglobus intestinigallinarum</name>
    <dbReference type="NCBI Taxonomy" id="2840894"/>
    <lineage>
        <taxon>Bacteria</taxon>
        <taxon>Bacillati</taxon>
        <taxon>Bacillota</taxon>
        <taxon>Clostridia</taxon>
        <taxon>Candidatus Ornithomonoglobus</taxon>
    </lineage>
</organism>
<keyword evidence="7 9" id="KW-0520">NAD</keyword>
<evidence type="ECO:0000256" key="5">
    <source>
        <dbReference type="ARBA" id="ARBA00022915"/>
    </source>
</evidence>
<comment type="caution">
    <text evidence="9">Lacks conserved residue(s) required for the propagation of feature annotation.</text>
</comment>
<dbReference type="SUPFAM" id="SSF55347">
    <property type="entry name" value="Glyceraldehyde-3-phosphate dehydrogenase-like, C-terminal domain"/>
    <property type="match status" value="1"/>
</dbReference>
<feature type="active site" description="Proton donor/acceptor" evidence="9">
    <location>
        <position position="142"/>
    </location>
</feature>
<keyword evidence="2 9" id="KW-0963">Cytoplasm</keyword>
<accession>A0A9D1H5E9</accession>
<keyword evidence="3 9" id="KW-0028">Amino-acid biosynthesis</keyword>
<keyword evidence="6 9" id="KW-0560">Oxidoreductase</keyword>
<feature type="domain" description="Dihydrodipicolinate reductase N-terminal" evidence="11">
    <location>
        <begin position="2"/>
        <end position="112"/>
    </location>
</feature>
<comment type="function">
    <text evidence="9">Catalyzes the conversion of 4-hydroxy-tetrahydrodipicolinate (HTPA) to tetrahydrodipicolinate.</text>
</comment>
<reference evidence="13" key="2">
    <citation type="journal article" date="2021" name="PeerJ">
        <title>Extensive microbial diversity within the chicken gut microbiome revealed by metagenomics and culture.</title>
        <authorList>
            <person name="Gilroy R."/>
            <person name="Ravi A."/>
            <person name="Getino M."/>
            <person name="Pursley I."/>
            <person name="Horton D.L."/>
            <person name="Alikhan N.F."/>
            <person name="Baker D."/>
            <person name="Gharbi K."/>
            <person name="Hall N."/>
            <person name="Watson M."/>
            <person name="Adriaenssens E.M."/>
            <person name="Foster-Nyarko E."/>
            <person name="Jarju S."/>
            <person name="Secka A."/>
            <person name="Antonio M."/>
            <person name="Oren A."/>
            <person name="Chaudhuri R.R."/>
            <person name="La Ragione R."/>
            <person name="Hildebrand F."/>
            <person name="Pallen M.J."/>
        </authorList>
    </citation>
    <scope>NUCLEOTIDE SEQUENCE</scope>
    <source>
        <strain evidence="13">CHK181-108</strain>
    </source>
</reference>
<dbReference type="InterPro" id="IPR000846">
    <property type="entry name" value="DapB_N"/>
</dbReference>
<comment type="caution">
    <text evidence="13">The sequence shown here is derived from an EMBL/GenBank/DDBJ whole genome shotgun (WGS) entry which is preliminary data.</text>
</comment>
<dbReference type="CDD" id="cd02274">
    <property type="entry name" value="DHDPR_N"/>
    <property type="match status" value="1"/>
</dbReference>
<dbReference type="GO" id="GO:0051287">
    <property type="term" value="F:NAD binding"/>
    <property type="evidence" value="ECO:0007669"/>
    <property type="project" value="UniProtKB-UniRule"/>
</dbReference>
<comment type="similarity">
    <text evidence="1 9">Belongs to the DapB family.</text>
</comment>
<dbReference type="SUPFAM" id="SSF51735">
    <property type="entry name" value="NAD(P)-binding Rossmann-fold domains"/>
    <property type="match status" value="1"/>
</dbReference>
<feature type="binding site" evidence="9">
    <location>
        <position position="143"/>
    </location>
    <ligand>
        <name>(S)-2,3,4,5-tetrahydrodipicolinate</name>
        <dbReference type="ChEBI" id="CHEBI:16845"/>
    </ligand>
</feature>
<feature type="binding site" evidence="9">
    <location>
        <begin position="109"/>
        <end position="112"/>
    </location>
    <ligand>
        <name>NAD(+)</name>
        <dbReference type="ChEBI" id="CHEBI:57540"/>
    </ligand>
</feature>
<sequence>MIKIIMNGCCGKMGRVITRLAADDSECEIAAGFDVCDTGDMPYPVYTDPNEYDGPADVVIDFSHPSCLTGLLAYCKKRRLPVILCTTGFTAEQKEEFKAASEEIPVFFSANMSLGINLIISLAKQAAKLLEDSFDIEIVEKHHNQKIDAPSGTALAIADAIDETLSYPAEYVYDRHSVRKKRGKHEIGLHAVRGGTIVGEHEVIFAGTDEVIELKHSAHSKEVFAVGAVKAAKFIVSKPAGMYDMNDLLNEA</sequence>
<evidence type="ECO:0000256" key="2">
    <source>
        <dbReference type="ARBA" id="ARBA00022490"/>
    </source>
</evidence>
<dbReference type="Gene3D" id="3.30.360.10">
    <property type="entry name" value="Dihydrodipicolinate Reductase, domain 2"/>
    <property type="match status" value="1"/>
</dbReference>
<comment type="catalytic activity">
    <reaction evidence="9">
        <text>(S)-2,3,4,5-tetrahydrodipicolinate + NADP(+) + H2O = (2S,4S)-4-hydroxy-2,3,4,5-tetrahydrodipicolinate + NADPH + H(+)</text>
        <dbReference type="Rhea" id="RHEA:35331"/>
        <dbReference type="ChEBI" id="CHEBI:15377"/>
        <dbReference type="ChEBI" id="CHEBI:15378"/>
        <dbReference type="ChEBI" id="CHEBI:16845"/>
        <dbReference type="ChEBI" id="CHEBI:57783"/>
        <dbReference type="ChEBI" id="CHEBI:58349"/>
        <dbReference type="ChEBI" id="CHEBI:67139"/>
        <dbReference type="EC" id="1.17.1.8"/>
    </reaction>
</comment>
<comment type="pathway">
    <text evidence="9">Amino-acid biosynthesis; L-lysine biosynthesis via DAP pathway; (S)-tetrahydrodipicolinate from L-aspartate: step 4/4.</text>
</comment>
<dbReference type="PANTHER" id="PTHR20836:SF7">
    <property type="entry name" value="4-HYDROXY-TETRAHYDRODIPICOLINATE REDUCTASE"/>
    <property type="match status" value="1"/>
</dbReference>
<evidence type="ECO:0000259" key="11">
    <source>
        <dbReference type="Pfam" id="PF01113"/>
    </source>
</evidence>
<evidence type="ECO:0000256" key="7">
    <source>
        <dbReference type="ARBA" id="ARBA00023027"/>
    </source>
</evidence>
<feature type="active site" description="Proton donor" evidence="9">
    <location>
        <position position="146"/>
    </location>
</feature>
<comment type="subunit">
    <text evidence="9">Homotetramer.</text>
</comment>
<comment type="subcellular location">
    <subcellularLocation>
        <location evidence="9">Cytoplasm</location>
    </subcellularLocation>
</comment>
<evidence type="ECO:0000256" key="1">
    <source>
        <dbReference type="ARBA" id="ARBA00006642"/>
    </source>
</evidence>
<dbReference type="EC" id="1.17.1.8" evidence="9 10"/>
<evidence type="ECO:0000313" key="13">
    <source>
        <dbReference type="EMBL" id="HIT86181.1"/>
    </source>
</evidence>
<protein>
    <recommendedName>
        <fullName evidence="9 10">4-hydroxy-tetrahydrodipicolinate reductase</fullName>
        <shortName evidence="9">HTPA reductase</shortName>
        <ecNumber evidence="9 10">1.17.1.8</ecNumber>
    </recommendedName>
</protein>
<keyword evidence="8 9" id="KW-0457">Lysine biosynthesis</keyword>
<dbReference type="HAMAP" id="MF_00102">
    <property type="entry name" value="DapB"/>
    <property type="match status" value="1"/>
</dbReference>
<dbReference type="GO" id="GO:0008839">
    <property type="term" value="F:4-hydroxy-tetrahydrodipicolinate reductase"/>
    <property type="evidence" value="ECO:0007669"/>
    <property type="project" value="UniProtKB-UniRule"/>
</dbReference>
<evidence type="ECO:0000256" key="10">
    <source>
        <dbReference type="NCBIfam" id="TIGR00036"/>
    </source>
</evidence>
<comment type="catalytic activity">
    <reaction evidence="9">
        <text>(S)-2,3,4,5-tetrahydrodipicolinate + NAD(+) + H2O = (2S,4S)-4-hydroxy-2,3,4,5-tetrahydrodipicolinate + NADH + H(+)</text>
        <dbReference type="Rhea" id="RHEA:35323"/>
        <dbReference type="ChEBI" id="CHEBI:15377"/>
        <dbReference type="ChEBI" id="CHEBI:15378"/>
        <dbReference type="ChEBI" id="CHEBI:16845"/>
        <dbReference type="ChEBI" id="CHEBI:57540"/>
        <dbReference type="ChEBI" id="CHEBI:57945"/>
        <dbReference type="ChEBI" id="CHEBI:67139"/>
        <dbReference type="EC" id="1.17.1.8"/>
    </reaction>
</comment>
<dbReference type="GO" id="GO:0050661">
    <property type="term" value="F:NADP binding"/>
    <property type="evidence" value="ECO:0007669"/>
    <property type="project" value="UniProtKB-UniRule"/>
</dbReference>
<dbReference type="NCBIfam" id="TIGR00036">
    <property type="entry name" value="dapB"/>
    <property type="match status" value="1"/>
</dbReference>
<dbReference type="InterPro" id="IPR036291">
    <property type="entry name" value="NAD(P)-bd_dom_sf"/>
</dbReference>
<dbReference type="Pfam" id="PF05173">
    <property type="entry name" value="DapB_C"/>
    <property type="match status" value="1"/>
</dbReference>
<dbReference type="PIRSF" id="PIRSF000161">
    <property type="entry name" value="DHPR"/>
    <property type="match status" value="1"/>
</dbReference>
<dbReference type="Proteomes" id="UP000824165">
    <property type="component" value="Unassembled WGS sequence"/>
</dbReference>
<feature type="domain" description="Dihydrodipicolinate reductase C-terminal" evidence="12">
    <location>
        <begin position="115"/>
        <end position="249"/>
    </location>
</feature>
<keyword evidence="5 9" id="KW-0220">Diaminopimelate biosynthesis</keyword>
<evidence type="ECO:0000256" key="8">
    <source>
        <dbReference type="ARBA" id="ARBA00023154"/>
    </source>
</evidence>
<dbReference type="PANTHER" id="PTHR20836">
    <property type="entry name" value="DIHYDRODIPICOLINATE REDUCTASE"/>
    <property type="match status" value="1"/>
</dbReference>
<evidence type="ECO:0000256" key="3">
    <source>
        <dbReference type="ARBA" id="ARBA00022605"/>
    </source>
</evidence>
<comment type="caution">
    <text evidence="9">Was originally thought to be a dihydrodipicolinate reductase (DHDPR), catalyzing the conversion of dihydrodipicolinate to tetrahydrodipicolinate. However, it was shown in E.coli that the substrate of the enzymatic reaction is not dihydrodipicolinate (DHDP) but in fact (2S,4S)-4-hydroxy-2,3,4,5-tetrahydrodipicolinic acid (HTPA), the product released by the DapA-catalyzed reaction.</text>
</comment>
<dbReference type="FunFam" id="3.30.360.10:FF:000009">
    <property type="entry name" value="4-hydroxy-tetrahydrodipicolinate reductase"/>
    <property type="match status" value="1"/>
</dbReference>
<feature type="binding site" evidence="9">
    <location>
        <begin position="152"/>
        <end position="153"/>
    </location>
    <ligand>
        <name>(S)-2,3,4,5-tetrahydrodipicolinate</name>
        <dbReference type="ChEBI" id="CHEBI:16845"/>
    </ligand>
</feature>
<evidence type="ECO:0000256" key="9">
    <source>
        <dbReference type="HAMAP-Rule" id="MF_00102"/>
    </source>
</evidence>
<dbReference type="InterPro" id="IPR023940">
    <property type="entry name" value="DHDPR_bac"/>
</dbReference>
<dbReference type="EMBL" id="DVLU01000104">
    <property type="protein sequence ID" value="HIT86181.1"/>
    <property type="molecule type" value="Genomic_DNA"/>
</dbReference>
<evidence type="ECO:0000259" key="12">
    <source>
        <dbReference type="Pfam" id="PF05173"/>
    </source>
</evidence>
<dbReference type="GO" id="GO:0016726">
    <property type="term" value="F:oxidoreductase activity, acting on CH or CH2 groups, NAD or NADP as acceptor"/>
    <property type="evidence" value="ECO:0007669"/>
    <property type="project" value="UniProtKB-UniRule"/>
</dbReference>
<dbReference type="InterPro" id="IPR022664">
    <property type="entry name" value="DapB_N_CS"/>
</dbReference>
<feature type="binding site" evidence="9">
    <location>
        <begin position="85"/>
        <end position="87"/>
    </location>
    <ligand>
        <name>NAD(+)</name>
        <dbReference type="ChEBI" id="CHEBI:57540"/>
    </ligand>
</feature>
<proteinExistence type="inferred from homology"/>
<dbReference type="Gene3D" id="3.40.50.720">
    <property type="entry name" value="NAD(P)-binding Rossmann-like Domain"/>
    <property type="match status" value="1"/>
</dbReference>
<gene>
    <name evidence="9" type="primary">dapB</name>
    <name evidence="13" type="ORF">IAA60_09820</name>
</gene>
<name>A0A9D1H5E9_9FIRM</name>
<dbReference type="PROSITE" id="PS01298">
    <property type="entry name" value="DAPB"/>
    <property type="match status" value="1"/>
</dbReference>
<reference evidence="13" key="1">
    <citation type="submission" date="2020-10" db="EMBL/GenBank/DDBJ databases">
        <authorList>
            <person name="Gilroy R."/>
        </authorList>
    </citation>
    <scope>NUCLEOTIDE SEQUENCE</scope>
    <source>
        <strain evidence="13">CHK181-108</strain>
    </source>
</reference>
<evidence type="ECO:0000256" key="6">
    <source>
        <dbReference type="ARBA" id="ARBA00023002"/>
    </source>
</evidence>